<evidence type="ECO:0000313" key="1">
    <source>
        <dbReference type="EMBL" id="AEB41248.1"/>
    </source>
</evidence>
<organism evidence="1 2">
    <name type="scientific">Chlamydia pecorum (strain ATCC VR-628 / DSM 29919 / E58)</name>
    <name type="common">Chlamydophila pecorum</name>
    <dbReference type="NCBI Taxonomy" id="331635"/>
    <lineage>
        <taxon>Bacteria</taxon>
        <taxon>Pseudomonadati</taxon>
        <taxon>Chlamydiota</taxon>
        <taxon>Chlamydiia</taxon>
        <taxon>Chlamydiales</taxon>
        <taxon>Chlamydiaceae</taxon>
        <taxon>Chlamydia/Chlamydophila group</taxon>
        <taxon>Chlamydia</taxon>
    </lineage>
</organism>
<proteinExistence type="predicted"/>
<sequence>MGSSRGELSLGTPPCNKLYDSWLLFNLPRGVSSGIHHFLM</sequence>
<gene>
    <name evidence="1" type="ordered locus">G5S_0233</name>
</gene>
<accession>A0AA34RCK8</accession>
<evidence type="ECO:0000313" key="2">
    <source>
        <dbReference type="Proteomes" id="UP000008305"/>
    </source>
</evidence>
<dbReference type="EMBL" id="CP002608">
    <property type="protein sequence ID" value="AEB41248.1"/>
    <property type="molecule type" value="Genomic_DNA"/>
</dbReference>
<name>A0AA34RCK8_CHLPE</name>
<keyword evidence="2" id="KW-1185">Reference proteome</keyword>
<reference evidence="1 2" key="1">
    <citation type="journal article" date="2011" name="J. Bacteriol.">
        <title>Genome sequence of the obligate intracellular animal pathogen Chlamydia pecorum E58.</title>
        <authorList>
            <person name="Mojica S."/>
            <person name="Huot Creasy H."/>
            <person name="Daugherty S."/>
            <person name="Read T.D."/>
            <person name="Kim T."/>
            <person name="Kaltenboeck B."/>
            <person name="Bavoil P."/>
            <person name="Myers G.S."/>
        </authorList>
    </citation>
    <scope>NUCLEOTIDE SEQUENCE [LARGE SCALE GENOMIC DNA]</scope>
    <source>
        <strain evidence="1 2">E58</strain>
    </source>
</reference>
<dbReference type="AlphaFoldDB" id="A0AA34RCK8"/>
<dbReference type="KEGG" id="cpm:G5S_0233"/>
<dbReference type="Proteomes" id="UP000008305">
    <property type="component" value="Chromosome"/>
</dbReference>
<protein>
    <submittedName>
        <fullName evidence="1">Uncharacterized protein</fullName>
    </submittedName>
</protein>